<gene>
    <name evidence="1" type="ORF">WA1_19130</name>
</gene>
<keyword evidence="2" id="KW-1185">Reference proteome</keyword>
<evidence type="ECO:0000313" key="2">
    <source>
        <dbReference type="Proteomes" id="UP000076925"/>
    </source>
</evidence>
<reference evidence="1 2" key="1">
    <citation type="journal article" date="2013" name="Genome Biol. Evol.">
        <title>Genomes of Stigonematalean cyanobacteria (subsection V) and the evolution of oxygenic photosynthesis from prokaryotes to plastids.</title>
        <authorList>
            <person name="Dagan T."/>
            <person name="Roettger M."/>
            <person name="Stucken K."/>
            <person name="Landan G."/>
            <person name="Koch R."/>
            <person name="Major P."/>
            <person name="Gould S.B."/>
            <person name="Goremykin V.V."/>
            <person name="Rippka R."/>
            <person name="Tandeau de Marsac N."/>
            <person name="Gugger M."/>
            <person name="Lockhart P.J."/>
            <person name="Allen J.F."/>
            <person name="Brune I."/>
            <person name="Maus I."/>
            <person name="Puhler A."/>
            <person name="Martin W.F."/>
        </authorList>
    </citation>
    <scope>NUCLEOTIDE SEQUENCE [LARGE SCALE GENOMIC DNA]</scope>
    <source>
        <strain evidence="1 2">PCC 7110</strain>
    </source>
</reference>
<evidence type="ECO:0008006" key="3">
    <source>
        <dbReference type="Google" id="ProtNLM"/>
    </source>
</evidence>
<dbReference type="Proteomes" id="UP000076925">
    <property type="component" value="Unassembled WGS sequence"/>
</dbReference>
<name>A0A139XBU4_9CYAN</name>
<accession>A0A139XBU4</accession>
<dbReference type="STRING" id="128403.WA1_19130"/>
<evidence type="ECO:0000313" key="1">
    <source>
        <dbReference type="EMBL" id="KYC42113.1"/>
    </source>
</evidence>
<dbReference type="PANTHER" id="PTHR33627">
    <property type="entry name" value="TRANSPOSASE"/>
    <property type="match status" value="1"/>
</dbReference>
<sequence length="89" mass="10625">MLSDIKRKTLPSIAKVVGLDNHQPLHHFLTESPWNTKELRKQRLEFILYPPFRTPYCHNRFSRMFTNDKSFILYKDGEIIDGDTYGKLR</sequence>
<organism evidence="1 2">
    <name type="scientific">Scytonema hofmannii PCC 7110</name>
    <dbReference type="NCBI Taxonomy" id="128403"/>
    <lineage>
        <taxon>Bacteria</taxon>
        <taxon>Bacillati</taxon>
        <taxon>Cyanobacteriota</taxon>
        <taxon>Cyanophyceae</taxon>
        <taxon>Nostocales</taxon>
        <taxon>Scytonemataceae</taxon>
        <taxon>Scytonema</taxon>
    </lineage>
</organism>
<protein>
    <recommendedName>
        <fullName evidence="3">Transposase IS701-like DDE domain-containing protein</fullName>
    </recommendedName>
</protein>
<comment type="caution">
    <text evidence="1">The sequence shown here is derived from an EMBL/GenBank/DDBJ whole genome shotgun (WGS) entry which is preliminary data.</text>
</comment>
<dbReference type="PANTHER" id="PTHR33627:SF1">
    <property type="entry name" value="TRANSPOSASE"/>
    <property type="match status" value="1"/>
</dbReference>
<dbReference type="EMBL" id="ANNX02000020">
    <property type="protein sequence ID" value="KYC42113.1"/>
    <property type="molecule type" value="Genomic_DNA"/>
</dbReference>
<dbReference type="InterPro" id="IPR039365">
    <property type="entry name" value="IS701-like"/>
</dbReference>
<dbReference type="AlphaFoldDB" id="A0A139XBU4"/>
<dbReference type="OrthoDB" id="517776at2"/>
<proteinExistence type="predicted"/>